<dbReference type="RefSeq" id="WP_229160657.1">
    <property type="nucleotide sequence ID" value="NZ_JAJEWP010000002.1"/>
</dbReference>
<keyword evidence="2" id="KW-1133">Transmembrane helix</keyword>
<keyword evidence="3" id="KW-0732">Signal</keyword>
<comment type="caution">
    <text evidence="4">The sequence shown here is derived from an EMBL/GenBank/DDBJ whole genome shotgun (WGS) entry which is preliminary data.</text>
</comment>
<feature type="chain" id="PRO_5047409725" evidence="3">
    <location>
        <begin position="22"/>
        <end position="182"/>
    </location>
</feature>
<feature type="transmembrane region" description="Helical" evidence="2">
    <location>
        <begin position="105"/>
        <end position="125"/>
    </location>
</feature>
<feature type="region of interest" description="Disordered" evidence="1">
    <location>
        <begin position="156"/>
        <end position="182"/>
    </location>
</feature>
<protein>
    <submittedName>
        <fullName evidence="4">Uncharacterized protein</fullName>
    </submittedName>
</protein>
<dbReference type="Proteomes" id="UP001520878">
    <property type="component" value="Unassembled WGS sequence"/>
</dbReference>
<keyword evidence="2" id="KW-0472">Membrane</keyword>
<evidence type="ECO:0000256" key="1">
    <source>
        <dbReference type="SAM" id="MobiDB-lite"/>
    </source>
</evidence>
<feature type="signal peptide" evidence="3">
    <location>
        <begin position="1"/>
        <end position="21"/>
    </location>
</feature>
<reference evidence="4 5" key="1">
    <citation type="submission" date="2021-10" db="EMBL/GenBank/DDBJ databases">
        <title>Draft genome of Aestuariibacter halophilus JC2043.</title>
        <authorList>
            <person name="Emsley S.A."/>
            <person name="Pfannmuller K.M."/>
            <person name="Ushijima B."/>
            <person name="Saw J.H."/>
            <person name="Videau P."/>
        </authorList>
    </citation>
    <scope>NUCLEOTIDE SEQUENCE [LARGE SCALE GENOMIC DNA]</scope>
    <source>
        <strain evidence="4 5">JC2043</strain>
    </source>
</reference>
<dbReference type="EMBL" id="JAJEWP010000002">
    <property type="protein sequence ID" value="MCC2616878.1"/>
    <property type="molecule type" value="Genomic_DNA"/>
</dbReference>
<sequence>MCSRWLGVFLILVLLSPGSFAQTDNNSSTTPAVATTTQQAKAGNNADSASGPQLHLSDAAAASWAESLADASEIITLIFILAVIALVAATILVKYTEYSWTPYSVIRLLGLILILMITLILTVVPSIEQETLTQVIGLLGAIGGYLLGKDPREMDINRTEKAKPKPEKPTAIGEPAKIPFEQ</sequence>
<gene>
    <name evidence="4" type="ORF">LJ739_11550</name>
</gene>
<evidence type="ECO:0000313" key="5">
    <source>
        <dbReference type="Proteomes" id="UP001520878"/>
    </source>
</evidence>
<evidence type="ECO:0000313" key="4">
    <source>
        <dbReference type="EMBL" id="MCC2616878.1"/>
    </source>
</evidence>
<proteinExistence type="predicted"/>
<evidence type="ECO:0000256" key="3">
    <source>
        <dbReference type="SAM" id="SignalP"/>
    </source>
</evidence>
<evidence type="ECO:0000256" key="2">
    <source>
        <dbReference type="SAM" id="Phobius"/>
    </source>
</evidence>
<name>A0ABS8G8W1_9ALTE</name>
<keyword evidence="2" id="KW-0812">Transmembrane</keyword>
<feature type="compositionally biased region" description="Basic and acidic residues" evidence="1">
    <location>
        <begin position="156"/>
        <end position="168"/>
    </location>
</feature>
<organism evidence="4 5">
    <name type="scientific">Fluctibacter halophilus</name>
    <dbReference type="NCBI Taxonomy" id="226011"/>
    <lineage>
        <taxon>Bacteria</taxon>
        <taxon>Pseudomonadati</taxon>
        <taxon>Pseudomonadota</taxon>
        <taxon>Gammaproteobacteria</taxon>
        <taxon>Alteromonadales</taxon>
        <taxon>Alteromonadaceae</taxon>
        <taxon>Fluctibacter</taxon>
    </lineage>
</organism>
<feature type="transmembrane region" description="Helical" evidence="2">
    <location>
        <begin position="131"/>
        <end position="148"/>
    </location>
</feature>
<feature type="transmembrane region" description="Helical" evidence="2">
    <location>
        <begin position="74"/>
        <end position="93"/>
    </location>
</feature>
<keyword evidence="5" id="KW-1185">Reference proteome</keyword>
<accession>A0ABS8G8W1</accession>